<evidence type="ECO:0000313" key="1">
    <source>
        <dbReference type="EMBL" id="GFY88729.1"/>
    </source>
</evidence>
<dbReference type="PANTHER" id="PTHR46975:SF2">
    <property type="entry name" value="PROTEIN SWEETIE"/>
    <property type="match status" value="1"/>
</dbReference>
<reference evidence="1 2" key="1">
    <citation type="submission" date="2019-07" db="EMBL/GenBank/DDBJ databases">
        <title>De Novo Assembly of kiwifruit Actinidia rufa.</title>
        <authorList>
            <person name="Sugita-Konishi S."/>
            <person name="Sato K."/>
            <person name="Mori E."/>
            <person name="Abe Y."/>
            <person name="Kisaki G."/>
            <person name="Hamano K."/>
            <person name="Suezawa K."/>
            <person name="Otani M."/>
            <person name="Fukuda T."/>
            <person name="Manabe T."/>
            <person name="Gomi K."/>
            <person name="Tabuchi M."/>
            <person name="Akimitsu K."/>
            <person name="Kataoka I."/>
        </authorList>
    </citation>
    <scope>NUCLEOTIDE SEQUENCE [LARGE SCALE GENOMIC DNA]</scope>
    <source>
        <strain evidence="2">cv. Fuchu</strain>
    </source>
</reference>
<evidence type="ECO:0000313" key="2">
    <source>
        <dbReference type="Proteomes" id="UP000585474"/>
    </source>
</evidence>
<gene>
    <name evidence="1" type="ORF">Acr_06g0006690</name>
</gene>
<proteinExistence type="predicted"/>
<sequence length="335" mass="35160">MGINNFLPYRQELDAQSILAEGNIIASQHSAASGGLGLLARLGNDIFTANYAGGMSLSSLVPATVNSISLLAKSSISWSTGLARLGPTSDILLSEENGWVDLQQGLGHLINASVVVLGSEIFPSSIFFSHCKDSNGILSLLGMIDQCLKAGKKIIQASSQCHQYMCGATCWIKEYSVEGDINASQCSAASGGLGLDTIAFGDVTGAAIDASYVRSIAFALGYIHCSAGGIALSNLVPATVNSISLLAKSPLAGLQARLGLTSDILLSEENGWVDLQQGVGHLINVIFAVLGPELSPASISFSHYKVFLFYIYCYLSTAVNMLDNDLIIFYCASNS</sequence>
<dbReference type="Proteomes" id="UP000585474">
    <property type="component" value="Unassembled WGS sequence"/>
</dbReference>
<dbReference type="InterPro" id="IPR044218">
    <property type="entry name" value="SWEETIE"/>
</dbReference>
<protein>
    <submittedName>
        <fullName evidence="1">HEAT repeat-containing protein</fullName>
    </submittedName>
</protein>
<dbReference type="OrthoDB" id="192608at2759"/>
<organism evidence="1 2">
    <name type="scientific">Actinidia rufa</name>
    <dbReference type="NCBI Taxonomy" id="165716"/>
    <lineage>
        <taxon>Eukaryota</taxon>
        <taxon>Viridiplantae</taxon>
        <taxon>Streptophyta</taxon>
        <taxon>Embryophyta</taxon>
        <taxon>Tracheophyta</taxon>
        <taxon>Spermatophyta</taxon>
        <taxon>Magnoliopsida</taxon>
        <taxon>eudicotyledons</taxon>
        <taxon>Gunneridae</taxon>
        <taxon>Pentapetalae</taxon>
        <taxon>asterids</taxon>
        <taxon>Ericales</taxon>
        <taxon>Actinidiaceae</taxon>
        <taxon>Actinidia</taxon>
    </lineage>
</organism>
<keyword evidence="2" id="KW-1185">Reference proteome</keyword>
<dbReference type="GO" id="GO:0005975">
    <property type="term" value="P:carbohydrate metabolic process"/>
    <property type="evidence" value="ECO:0007669"/>
    <property type="project" value="InterPro"/>
</dbReference>
<accession>A0A7J0ERW5</accession>
<comment type="caution">
    <text evidence="1">The sequence shown here is derived from an EMBL/GenBank/DDBJ whole genome shotgun (WGS) entry which is preliminary data.</text>
</comment>
<name>A0A7J0ERW5_9ERIC</name>
<dbReference type="AlphaFoldDB" id="A0A7J0ERW5"/>
<dbReference type="PANTHER" id="PTHR46975">
    <property type="entry name" value="PROTEIN SWEETIE"/>
    <property type="match status" value="1"/>
</dbReference>
<dbReference type="EMBL" id="BJWL01000006">
    <property type="protein sequence ID" value="GFY88729.1"/>
    <property type="molecule type" value="Genomic_DNA"/>
</dbReference>